<name>A0ABY7AHZ4_9ALTE</name>
<proteinExistence type="predicted"/>
<gene>
    <name evidence="2" type="ORF">OLW01_08540</name>
</gene>
<feature type="compositionally biased region" description="Basic residues" evidence="1">
    <location>
        <begin position="17"/>
        <end position="31"/>
    </location>
</feature>
<evidence type="ECO:0000313" key="2">
    <source>
        <dbReference type="EMBL" id="WAJ69232.1"/>
    </source>
</evidence>
<dbReference type="RefSeq" id="WP_268073424.1">
    <property type="nucleotide sequence ID" value="NZ_CP109965.1"/>
</dbReference>
<evidence type="ECO:0000313" key="3">
    <source>
        <dbReference type="Proteomes" id="UP001163726"/>
    </source>
</evidence>
<dbReference type="Pfam" id="PF09831">
    <property type="entry name" value="DUF2058"/>
    <property type="match status" value="1"/>
</dbReference>
<accession>A0ABY7AHZ4</accession>
<evidence type="ECO:0000256" key="1">
    <source>
        <dbReference type="SAM" id="MobiDB-lite"/>
    </source>
</evidence>
<feature type="region of interest" description="Disordered" evidence="1">
    <location>
        <begin position="15"/>
        <end position="39"/>
    </location>
</feature>
<organism evidence="2 3">
    <name type="scientific">Catenovulum adriaticum</name>
    <dbReference type="NCBI Taxonomy" id="2984846"/>
    <lineage>
        <taxon>Bacteria</taxon>
        <taxon>Pseudomonadati</taxon>
        <taxon>Pseudomonadota</taxon>
        <taxon>Gammaproteobacteria</taxon>
        <taxon>Alteromonadales</taxon>
        <taxon>Alteromonadaceae</taxon>
        <taxon>Catenovulum</taxon>
    </lineage>
</organism>
<reference evidence="2" key="1">
    <citation type="submission" date="2022-10" db="EMBL/GenBank/DDBJ databases">
        <title>Catenovulum adriacola sp. nov. isolated in the Harbour of Susak.</title>
        <authorList>
            <person name="Schoch T."/>
            <person name="Reich S.J."/>
            <person name="Stoeferle S."/>
            <person name="Flaiz M."/>
            <person name="Kazda M."/>
            <person name="Riedel C.U."/>
            <person name="Duerre P."/>
        </authorList>
    </citation>
    <scope>NUCLEOTIDE SEQUENCE</scope>
    <source>
        <strain evidence="2">TS8</strain>
    </source>
</reference>
<dbReference type="Proteomes" id="UP001163726">
    <property type="component" value="Chromosome"/>
</dbReference>
<keyword evidence="3" id="KW-1185">Reference proteome</keyword>
<protein>
    <submittedName>
        <fullName evidence="2">DUF2058 domain-containing protein</fullName>
    </submittedName>
</protein>
<dbReference type="InterPro" id="IPR018636">
    <property type="entry name" value="DUF2058"/>
</dbReference>
<sequence length="174" mass="19310">MSSLQDQLLKAGLTNQKKAKKAAKGSKKSRTLKKEIKAATEASKAEQQAKAEQANLAIKKEAEQKAITAQIKQLITNHQISQTGEIKYNFEHNGLIKSIYVSEKLQRQLIKGYVAIATLGDTYYVIPANAADKISQRDEGYIVLVNNPDEASSAQNIDEEDPYADFVIPDDLMW</sequence>
<dbReference type="EMBL" id="CP109965">
    <property type="protein sequence ID" value="WAJ69232.1"/>
    <property type="molecule type" value="Genomic_DNA"/>
</dbReference>